<evidence type="ECO:0000256" key="14">
    <source>
        <dbReference type="ARBA" id="ARBA00049244"/>
    </source>
</evidence>
<evidence type="ECO:0000256" key="1">
    <source>
        <dbReference type="ARBA" id="ARBA00007705"/>
    </source>
</evidence>
<organism evidence="20 21">
    <name type="scientific">Heliomicrobium undosum</name>
    <dbReference type="NCBI Taxonomy" id="121734"/>
    <lineage>
        <taxon>Bacteria</taxon>
        <taxon>Bacillati</taxon>
        <taxon>Bacillota</taxon>
        <taxon>Clostridia</taxon>
        <taxon>Eubacteriales</taxon>
        <taxon>Heliobacteriaceae</taxon>
        <taxon>Heliomicrobium</taxon>
    </lineage>
</organism>
<dbReference type="PANTHER" id="PTHR10133">
    <property type="entry name" value="DNA POLYMERASE I"/>
    <property type="match status" value="1"/>
</dbReference>
<dbReference type="InterPro" id="IPR008918">
    <property type="entry name" value="HhH2"/>
</dbReference>
<feature type="domain" description="5'-3' exonuclease" evidence="18">
    <location>
        <begin position="1"/>
        <end position="262"/>
    </location>
</feature>
<dbReference type="PANTHER" id="PTHR10133:SF27">
    <property type="entry name" value="DNA POLYMERASE NU"/>
    <property type="match status" value="1"/>
</dbReference>
<dbReference type="CDD" id="cd09859">
    <property type="entry name" value="PIN_53EXO"/>
    <property type="match status" value="1"/>
</dbReference>
<dbReference type="InterPro" id="IPR020045">
    <property type="entry name" value="DNA_polI_H3TH"/>
</dbReference>
<dbReference type="GO" id="GO:0006302">
    <property type="term" value="P:double-strand break repair"/>
    <property type="evidence" value="ECO:0007669"/>
    <property type="project" value="TreeGrafter"/>
</dbReference>
<proteinExistence type="inferred from homology"/>
<dbReference type="InterPro" id="IPR020046">
    <property type="entry name" value="5-3_exonucl_a-hlix_arch_N"/>
</dbReference>
<dbReference type="SUPFAM" id="SSF47807">
    <property type="entry name" value="5' to 3' exonuclease, C-terminal subdomain"/>
    <property type="match status" value="1"/>
</dbReference>
<dbReference type="Gene3D" id="1.20.1060.10">
    <property type="entry name" value="Taq DNA Polymerase, Chain T, domain 4"/>
    <property type="match status" value="1"/>
</dbReference>
<name>A0A845L0Z4_9FIRM</name>
<dbReference type="InterPro" id="IPR018320">
    <property type="entry name" value="DNA_polymerase_1"/>
</dbReference>
<dbReference type="SMART" id="SM00475">
    <property type="entry name" value="53EXOc"/>
    <property type="match status" value="1"/>
</dbReference>
<dbReference type="Gene3D" id="1.10.150.20">
    <property type="entry name" value="5' to 3' exonuclease, C-terminal subdomain"/>
    <property type="match status" value="2"/>
</dbReference>
<evidence type="ECO:0000259" key="18">
    <source>
        <dbReference type="SMART" id="SM00475"/>
    </source>
</evidence>
<dbReference type="EC" id="2.7.7.7" evidence="2 15"/>
<keyword evidence="5 16" id="KW-0548">Nucleotidyltransferase</keyword>
<dbReference type="CDD" id="cd09898">
    <property type="entry name" value="H3TH_53EXO"/>
    <property type="match status" value="1"/>
</dbReference>
<dbReference type="FunFam" id="1.10.150.20:FF:000003">
    <property type="entry name" value="DNA polymerase I"/>
    <property type="match status" value="1"/>
</dbReference>
<evidence type="ECO:0000256" key="4">
    <source>
        <dbReference type="ARBA" id="ARBA00022679"/>
    </source>
</evidence>
<evidence type="ECO:0000256" key="5">
    <source>
        <dbReference type="ARBA" id="ARBA00022695"/>
    </source>
</evidence>
<evidence type="ECO:0000256" key="16">
    <source>
        <dbReference type="RuleBase" id="RU004460"/>
    </source>
</evidence>
<dbReference type="PRINTS" id="PR00868">
    <property type="entry name" value="DNAPOLI"/>
</dbReference>
<keyword evidence="9 16" id="KW-0378">Hydrolase</keyword>
<keyword evidence="11 16" id="KW-0239">DNA-directed DNA polymerase</keyword>
<keyword evidence="10 16" id="KW-0269">Exonuclease</keyword>
<evidence type="ECO:0000256" key="10">
    <source>
        <dbReference type="ARBA" id="ARBA00022839"/>
    </source>
</evidence>
<dbReference type="InterPro" id="IPR043502">
    <property type="entry name" value="DNA/RNA_pol_sf"/>
</dbReference>
<evidence type="ECO:0000313" key="20">
    <source>
        <dbReference type="EMBL" id="MZP29873.1"/>
    </source>
</evidence>
<dbReference type="FunFam" id="1.20.1060.10:FF:000001">
    <property type="entry name" value="DNA polymerase I"/>
    <property type="match status" value="1"/>
</dbReference>
<evidence type="ECO:0000313" key="21">
    <source>
        <dbReference type="Proteomes" id="UP000463470"/>
    </source>
</evidence>
<dbReference type="Proteomes" id="UP000463470">
    <property type="component" value="Unassembled WGS sequence"/>
</dbReference>
<keyword evidence="7" id="KW-0540">Nuclease</keyword>
<keyword evidence="8 16" id="KW-0227">DNA damage</keyword>
<dbReference type="SUPFAM" id="SSF88723">
    <property type="entry name" value="PIN domain-like"/>
    <property type="match status" value="1"/>
</dbReference>
<dbReference type="GO" id="GO:0003677">
    <property type="term" value="F:DNA binding"/>
    <property type="evidence" value="ECO:0007669"/>
    <property type="project" value="UniProtKB-UniRule"/>
</dbReference>
<evidence type="ECO:0000256" key="7">
    <source>
        <dbReference type="ARBA" id="ARBA00022722"/>
    </source>
</evidence>
<protein>
    <recommendedName>
        <fullName evidence="3 15">DNA polymerase I</fullName>
        <ecNumber evidence="2 15">2.7.7.7</ecNumber>
    </recommendedName>
</protein>
<evidence type="ECO:0000256" key="12">
    <source>
        <dbReference type="ARBA" id="ARBA00023125"/>
    </source>
</evidence>
<keyword evidence="4 16" id="KW-0808">Transferase</keyword>
<evidence type="ECO:0000256" key="2">
    <source>
        <dbReference type="ARBA" id="ARBA00012417"/>
    </source>
</evidence>
<dbReference type="FunFam" id="3.40.50.1010:FF:000001">
    <property type="entry name" value="DNA polymerase I"/>
    <property type="match status" value="1"/>
</dbReference>
<accession>A0A845L0Z4</accession>
<dbReference type="AlphaFoldDB" id="A0A845L0Z4"/>
<dbReference type="InterPro" id="IPR029060">
    <property type="entry name" value="PIN-like_dom_sf"/>
</dbReference>
<sequence length="943" mass="104233">MRNAVFMVIDGSSLLHRAFYALPPMSTSQGVHTNAVYGFLTMLERLRRDYKPDFLAVCLDKSRITFRTQRYEAYKAQRGATPEELRPQFGLLKEVLAAWGIPLFEEGGYEADDLIGALVCLAKEQGIYSLIVTGDRDAWQLISPGVEVLFTRKGISELERYDEEALKEKIGLTPRQVIDWKGLMGDASDNIPGVPGVGEKTAFKLLEQFGDMDSLYERLDEVKGKLKEKLATHREQAFLSKELATIKCDIPLNPDWEACRAASPDFAALRGLYKDLEFRSLLRHLPGDEADGGAEGGSLFARLDGKAGSAVDPVSAAGTAGGDAGRFSAAEGDKPGDGQAVRPAQSVQVDVEAPLAVEYTAVEDETTIGAMLTELMQIGAEPGCRTAVLAAWEGSPRTGELKQLVLAAGKDALPALPRVWVIDRPGAIFAATRPFWTSKDHRKLFFDVKSLWLLARREETVIEGIDGDGLIGAYLLDPLANSYSLARTAHDWIGWKVDADAGRSVLPPEEAARSAAALFHMTPAMEARLGEEGLSSLYRDVELPLAPLLGAMEWAGVKVNPSVLQEMAGELGADIHRLQADIYDLAGETFNINSTQQFGKILFEKLGLPVIKKTKTGYSTDVEVLEELADRHPIVPKVLEYRQLMKLKSTYVEGLLPLIDGEDRRIHTSFNQAVTATGRLSSTEPNLQNIPVRLEQGRRIRKAFTAPGDDWTLLAADYSQIELRILAHLSGDPSFKDAFAKNQDIHTRTASEVFGVPMENVTREMRRRAKAVNFGIVYGISDFGLSRDLGVLRAEARQYIDGYFDRYSGVKGYIDEIIAEARRQGYVTTLLGRRRRLPDLFVKNKIRQNFGERAAMNTPIQGTAADIIKAAMVRIPGLLAARGFKTRMLLQVHDELIFEAPMEELSEAAALIRDTMEQTIRLDVPLTVDVKTGPNWYEMKPYQ</sequence>
<dbReference type="SMART" id="SM00482">
    <property type="entry name" value="POLAc"/>
    <property type="match status" value="1"/>
</dbReference>
<dbReference type="NCBIfam" id="TIGR00593">
    <property type="entry name" value="pola"/>
    <property type="match status" value="1"/>
</dbReference>
<evidence type="ECO:0000256" key="17">
    <source>
        <dbReference type="SAM" id="MobiDB-lite"/>
    </source>
</evidence>
<dbReference type="CDD" id="cd06140">
    <property type="entry name" value="DNA_polA_I_Bacillus_like_exo"/>
    <property type="match status" value="1"/>
</dbReference>
<dbReference type="SUPFAM" id="SSF56672">
    <property type="entry name" value="DNA/RNA polymerases"/>
    <property type="match status" value="1"/>
</dbReference>
<dbReference type="PROSITE" id="PS00447">
    <property type="entry name" value="DNA_POLYMERASE_A"/>
    <property type="match status" value="1"/>
</dbReference>
<keyword evidence="6 16" id="KW-0235">DNA replication</keyword>
<dbReference type="InterPro" id="IPR012337">
    <property type="entry name" value="RNaseH-like_sf"/>
</dbReference>
<dbReference type="GO" id="GO:0003887">
    <property type="term" value="F:DNA-directed DNA polymerase activity"/>
    <property type="evidence" value="ECO:0007669"/>
    <property type="project" value="UniProtKB-UniRule"/>
</dbReference>
<feature type="region of interest" description="Disordered" evidence="17">
    <location>
        <begin position="320"/>
        <end position="345"/>
    </location>
</feature>
<evidence type="ECO:0000256" key="11">
    <source>
        <dbReference type="ARBA" id="ARBA00022932"/>
    </source>
</evidence>
<evidence type="ECO:0000256" key="3">
    <source>
        <dbReference type="ARBA" id="ARBA00020311"/>
    </source>
</evidence>
<dbReference type="Pfam" id="PF01367">
    <property type="entry name" value="5_3_exonuc"/>
    <property type="match status" value="1"/>
</dbReference>
<reference evidence="20 21" key="1">
    <citation type="submission" date="2020-01" db="EMBL/GenBank/DDBJ databases">
        <title>Whole-genome sequence of Heliobacterium undosum DSM 13378.</title>
        <authorList>
            <person name="Kyndt J.A."/>
            <person name="Meyer T.E."/>
        </authorList>
    </citation>
    <scope>NUCLEOTIDE SEQUENCE [LARGE SCALE GENOMIC DNA]</scope>
    <source>
        <strain evidence="20 21">DSM 13378</strain>
    </source>
</reference>
<keyword evidence="21" id="KW-1185">Reference proteome</keyword>
<comment type="catalytic activity">
    <reaction evidence="14 16">
        <text>DNA(n) + a 2'-deoxyribonucleoside 5'-triphosphate = DNA(n+1) + diphosphate</text>
        <dbReference type="Rhea" id="RHEA:22508"/>
        <dbReference type="Rhea" id="RHEA-COMP:17339"/>
        <dbReference type="Rhea" id="RHEA-COMP:17340"/>
        <dbReference type="ChEBI" id="CHEBI:33019"/>
        <dbReference type="ChEBI" id="CHEBI:61560"/>
        <dbReference type="ChEBI" id="CHEBI:173112"/>
        <dbReference type="EC" id="2.7.7.7"/>
    </reaction>
</comment>
<dbReference type="GO" id="GO:0006261">
    <property type="term" value="P:DNA-templated DNA replication"/>
    <property type="evidence" value="ECO:0007669"/>
    <property type="project" value="UniProtKB-UniRule"/>
</dbReference>
<evidence type="ECO:0000256" key="13">
    <source>
        <dbReference type="ARBA" id="ARBA00023204"/>
    </source>
</evidence>
<evidence type="ECO:0000256" key="15">
    <source>
        <dbReference type="NCBIfam" id="TIGR00593"/>
    </source>
</evidence>
<dbReference type="InterPro" id="IPR002298">
    <property type="entry name" value="DNA_polymerase_A"/>
</dbReference>
<keyword evidence="12 16" id="KW-0238">DNA-binding</keyword>
<dbReference type="Pfam" id="PF00476">
    <property type="entry name" value="DNA_pol_A"/>
    <property type="match status" value="1"/>
</dbReference>
<dbReference type="EMBL" id="WXEY01000008">
    <property type="protein sequence ID" value="MZP29873.1"/>
    <property type="molecule type" value="Genomic_DNA"/>
</dbReference>
<evidence type="ECO:0000256" key="8">
    <source>
        <dbReference type="ARBA" id="ARBA00022763"/>
    </source>
</evidence>
<dbReference type="InterPro" id="IPR001098">
    <property type="entry name" value="DNA-dir_DNA_pol_A_palm_dom"/>
</dbReference>
<feature type="domain" description="DNA-directed DNA polymerase family A palm" evidence="19">
    <location>
        <begin position="697"/>
        <end position="904"/>
    </location>
</feature>
<evidence type="ECO:0000256" key="6">
    <source>
        <dbReference type="ARBA" id="ARBA00022705"/>
    </source>
</evidence>
<evidence type="ECO:0000259" key="19">
    <source>
        <dbReference type="SMART" id="SM00482"/>
    </source>
</evidence>
<gene>
    <name evidence="16 20" type="primary">polA</name>
    <name evidence="20" type="ORF">GTO91_09180</name>
</gene>
<dbReference type="InterPro" id="IPR002421">
    <property type="entry name" value="5-3_exonuclease"/>
</dbReference>
<comment type="caution">
    <text evidence="20">The sequence shown here is derived from an EMBL/GenBank/DDBJ whole genome shotgun (WGS) entry which is preliminary data.</text>
</comment>
<dbReference type="Gene3D" id="3.40.50.1010">
    <property type="entry name" value="5'-nuclease"/>
    <property type="match status" value="1"/>
</dbReference>
<comment type="similarity">
    <text evidence="1 16">Belongs to the DNA polymerase type-A family.</text>
</comment>
<comment type="subunit">
    <text evidence="16">Single-chain monomer with multiple functions.</text>
</comment>
<dbReference type="CDD" id="cd08637">
    <property type="entry name" value="DNA_pol_A_pol_I_C"/>
    <property type="match status" value="1"/>
</dbReference>
<evidence type="ECO:0000256" key="9">
    <source>
        <dbReference type="ARBA" id="ARBA00022801"/>
    </source>
</evidence>
<dbReference type="OrthoDB" id="9806424at2"/>
<dbReference type="RefSeq" id="WP_161258136.1">
    <property type="nucleotide sequence ID" value="NZ_WXEY01000008.1"/>
</dbReference>
<dbReference type="SUPFAM" id="SSF53098">
    <property type="entry name" value="Ribonuclease H-like"/>
    <property type="match status" value="1"/>
</dbReference>
<dbReference type="Gene3D" id="3.30.70.370">
    <property type="match status" value="1"/>
</dbReference>
<dbReference type="NCBIfam" id="NF004397">
    <property type="entry name" value="PRK05755.1"/>
    <property type="match status" value="1"/>
</dbReference>
<dbReference type="InterPro" id="IPR036397">
    <property type="entry name" value="RNaseH_sf"/>
</dbReference>
<dbReference type="InterPro" id="IPR036279">
    <property type="entry name" value="5-3_exonuclease_C_sf"/>
</dbReference>
<comment type="function">
    <text evidence="16">In addition to polymerase activity, this DNA polymerase exhibits 5'-3' exonuclease activity.</text>
</comment>
<dbReference type="SMART" id="SM00279">
    <property type="entry name" value="HhH2"/>
    <property type="match status" value="1"/>
</dbReference>
<dbReference type="Gene3D" id="3.30.420.10">
    <property type="entry name" value="Ribonuclease H-like superfamily/Ribonuclease H"/>
    <property type="match status" value="1"/>
</dbReference>
<dbReference type="InterPro" id="IPR019760">
    <property type="entry name" value="DNA-dir_DNA_pol_A_CS"/>
</dbReference>
<dbReference type="GO" id="GO:0008409">
    <property type="term" value="F:5'-3' exonuclease activity"/>
    <property type="evidence" value="ECO:0007669"/>
    <property type="project" value="UniProtKB-UniRule"/>
</dbReference>
<dbReference type="FunFam" id="1.10.150.20:FF:000002">
    <property type="entry name" value="DNA polymerase I"/>
    <property type="match status" value="1"/>
</dbReference>
<keyword evidence="13 16" id="KW-0234">DNA repair</keyword>
<dbReference type="Pfam" id="PF02739">
    <property type="entry name" value="5_3_exonuc_N"/>
    <property type="match status" value="1"/>
</dbReference>